<name>A0A6G0XXG2_9STRA</name>
<gene>
    <name evidence="1" type="ORF">Ae201684_000442</name>
</gene>
<dbReference type="EMBL" id="VJMJ01000002">
    <property type="protein sequence ID" value="KAF0745423.1"/>
    <property type="molecule type" value="Genomic_DNA"/>
</dbReference>
<comment type="caution">
    <text evidence="1">The sequence shown here is derived from an EMBL/GenBank/DDBJ whole genome shotgun (WGS) entry which is preliminary data.</text>
</comment>
<reference evidence="1 2" key="1">
    <citation type="submission" date="2019-07" db="EMBL/GenBank/DDBJ databases">
        <title>Genomics analysis of Aphanomyces spp. identifies a new class of oomycete effector associated with host adaptation.</title>
        <authorList>
            <person name="Gaulin E."/>
        </authorList>
    </citation>
    <scope>NUCLEOTIDE SEQUENCE [LARGE SCALE GENOMIC DNA]</scope>
    <source>
        <strain evidence="1 2">ATCC 201684</strain>
    </source>
</reference>
<keyword evidence="2" id="KW-1185">Reference proteome</keyword>
<evidence type="ECO:0000313" key="2">
    <source>
        <dbReference type="Proteomes" id="UP000481153"/>
    </source>
</evidence>
<evidence type="ECO:0000313" key="1">
    <source>
        <dbReference type="EMBL" id="KAF0745423.1"/>
    </source>
</evidence>
<organism evidence="1 2">
    <name type="scientific">Aphanomyces euteiches</name>
    <dbReference type="NCBI Taxonomy" id="100861"/>
    <lineage>
        <taxon>Eukaryota</taxon>
        <taxon>Sar</taxon>
        <taxon>Stramenopiles</taxon>
        <taxon>Oomycota</taxon>
        <taxon>Saprolegniomycetes</taxon>
        <taxon>Saprolegniales</taxon>
        <taxon>Verrucalvaceae</taxon>
        <taxon>Aphanomyces</taxon>
    </lineage>
</organism>
<dbReference type="Proteomes" id="UP000481153">
    <property type="component" value="Unassembled WGS sequence"/>
</dbReference>
<sequence>MLSILTLSVLCPIAKKHRTLVKRYAQFVFLRQQWTELYDFAKNNSHLTPLKDALGPFMAMSFPKKPLSTDEDDEIAAREAAFNDMVLLLLDTRSKVIKAAQVYHADSRLWEELDHVRSMLDDFLDMPSLNMVAKTVEYTSLKKMLPFRRVENPFQRWLMDCARLLGVQLV</sequence>
<accession>A0A6G0XXG2</accession>
<dbReference type="VEuPathDB" id="FungiDB:AeMF1_017296"/>
<proteinExistence type="predicted"/>
<dbReference type="AlphaFoldDB" id="A0A6G0XXG2"/>
<protein>
    <submittedName>
        <fullName evidence="1">Uncharacterized protein</fullName>
    </submittedName>
</protein>